<organism evidence="1 2">
    <name type="scientific">Microdochium bolleyi</name>
    <dbReference type="NCBI Taxonomy" id="196109"/>
    <lineage>
        <taxon>Eukaryota</taxon>
        <taxon>Fungi</taxon>
        <taxon>Dikarya</taxon>
        <taxon>Ascomycota</taxon>
        <taxon>Pezizomycotina</taxon>
        <taxon>Sordariomycetes</taxon>
        <taxon>Xylariomycetidae</taxon>
        <taxon>Xylariales</taxon>
        <taxon>Microdochiaceae</taxon>
        <taxon>Microdochium</taxon>
    </lineage>
</organism>
<dbReference type="PANTHER" id="PTHR41390:SF1">
    <property type="entry name" value="NADH-UBIQUINONE OXIDOREDUCTASE 213 KDA SUBUNIT"/>
    <property type="match status" value="1"/>
</dbReference>
<proteinExistence type="predicted"/>
<dbReference type="PANTHER" id="PTHR41390">
    <property type="entry name" value="CHROMOSOME 7, WHOLE GENOME SHOTGUN SEQUENCE"/>
    <property type="match status" value="1"/>
</dbReference>
<sequence>MAERNTSQARPMPTWPELSSIGAKSLQSGAMAGVFGAVSGAAIGIMRSSPVTMFAAVSGIQWFSLAFSYIGSRELLYHAWNGEENLSKTEKVLASGVAGGVAGMSGALLRSRRNILPGILVFSVLGAGSSFVGQHMGPSAASKATAEVRRQQLQKDKDGGGGIFSWKYSPMTRLSDKDYEKRLEEQLLRIDADIAIIDETIASLKTGESSTSNRPGRK</sequence>
<gene>
    <name evidence="1" type="ORF">Micbo1qcDRAFT_43921</name>
</gene>
<dbReference type="OrthoDB" id="5565730at2759"/>
<dbReference type="STRING" id="196109.A0A136JBH8"/>
<dbReference type="AlphaFoldDB" id="A0A136JBH8"/>
<accession>A0A136JBH8</accession>
<evidence type="ECO:0000313" key="1">
    <source>
        <dbReference type="EMBL" id="KXJ94398.1"/>
    </source>
</evidence>
<reference evidence="2" key="1">
    <citation type="submission" date="2016-02" db="EMBL/GenBank/DDBJ databases">
        <title>Draft genome sequence of Microdochium bolleyi, a fungal endophyte of beachgrass.</title>
        <authorList>
            <consortium name="DOE Joint Genome Institute"/>
            <person name="David A.S."/>
            <person name="May G."/>
            <person name="Haridas S."/>
            <person name="Lim J."/>
            <person name="Wang M."/>
            <person name="Labutti K."/>
            <person name="Lipzen A."/>
            <person name="Barry K."/>
            <person name="Grigoriev I.V."/>
        </authorList>
    </citation>
    <scope>NUCLEOTIDE SEQUENCE [LARGE SCALE GENOMIC DNA]</scope>
    <source>
        <strain evidence="2">J235TASD1</strain>
    </source>
</reference>
<protein>
    <submittedName>
        <fullName evidence="1">Uncharacterized protein</fullName>
    </submittedName>
</protein>
<dbReference type="Proteomes" id="UP000070501">
    <property type="component" value="Unassembled WGS sequence"/>
</dbReference>
<keyword evidence="2" id="KW-1185">Reference proteome</keyword>
<dbReference type="InParanoid" id="A0A136JBH8"/>
<name>A0A136JBH8_9PEZI</name>
<dbReference type="EMBL" id="KQ964247">
    <property type="protein sequence ID" value="KXJ94398.1"/>
    <property type="molecule type" value="Genomic_DNA"/>
</dbReference>
<evidence type="ECO:0000313" key="2">
    <source>
        <dbReference type="Proteomes" id="UP000070501"/>
    </source>
</evidence>